<dbReference type="SUPFAM" id="SSF56322">
    <property type="entry name" value="ADC synthase"/>
    <property type="match status" value="1"/>
</dbReference>
<proteinExistence type="inferred from homology"/>
<dbReference type="InterPro" id="IPR015890">
    <property type="entry name" value="Chorismate_C"/>
</dbReference>
<keyword evidence="4" id="KW-0028">Amino-acid biosynthesis</keyword>
<dbReference type="EC" id="4.1.3.27" evidence="3"/>
<dbReference type="Pfam" id="PF04715">
    <property type="entry name" value="Anth_synt_I_N"/>
    <property type="match status" value="1"/>
</dbReference>
<evidence type="ECO:0000259" key="9">
    <source>
        <dbReference type="Pfam" id="PF04715"/>
    </source>
</evidence>
<dbReference type="InParanoid" id="A0A409WI04"/>
<evidence type="ECO:0000313" key="10">
    <source>
        <dbReference type="EMBL" id="PPQ78137.1"/>
    </source>
</evidence>
<evidence type="ECO:0000259" key="8">
    <source>
        <dbReference type="Pfam" id="PF00425"/>
    </source>
</evidence>
<dbReference type="NCBIfam" id="TIGR00564">
    <property type="entry name" value="trpE_most"/>
    <property type="match status" value="1"/>
</dbReference>
<dbReference type="Gene3D" id="3.60.120.10">
    <property type="entry name" value="Anthranilate synthase"/>
    <property type="match status" value="1"/>
</dbReference>
<comment type="similarity">
    <text evidence="2">Belongs to the anthranilate synthase component I family.</text>
</comment>
<name>A0A409WI04_9AGAR</name>
<dbReference type="InterPro" id="IPR006805">
    <property type="entry name" value="Anth_synth_I_N"/>
</dbReference>
<organism evidence="10 11">
    <name type="scientific">Panaeolus cyanescens</name>
    <dbReference type="NCBI Taxonomy" id="181874"/>
    <lineage>
        <taxon>Eukaryota</taxon>
        <taxon>Fungi</taxon>
        <taxon>Dikarya</taxon>
        <taxon>Basidiomycota</taxon>
        <taxon>Agaricomycotina</taxon>
        <taxon>Agaricomycetes</taxon>
        <taxon>Agaricomycetidae</taxon>
        <taxon>Agaricales</taxon>
        <taxon>Agaricineae</taxon>
        <taxon>Galeropsidaceae</taxon>
        <taxon>Panaeolus</taxon>
    </lineage>
</organism>
<dbReference type="InterPro" id="IPR019999">
    <property type="entry name" value="Anth_synth_I-like"/>
</dbReference>
<evidence type="ECO:0000256" key="5">
    <source>
        <dbReference type="ARBA" id="ARBA00022822"/>
    </source>
</evidence>
<keyword evidence="7" id="KW-0456">Lyase</keyword>
<evidence type="ECO:0000256" key="2">
    <source>
        <dbReference type="ARBA" id="ARBA00009562"/>
    </source>
</evidence>
<keyword evidence="11" id="KW-1185">Reference proteome</keyword>
<keyword evidence="6" id="KW-0057">Aromatic amino acid biosynthesis</keyword>
<dbReference type="Proteomes" id="UP000284842">
    <property type="component" value="Unassembled WGS sequence"/>
</dbReference>
<comment type="caution">
    <text evidence="10">The sequence shown here is derived from an EMBL/GenBank/DDBJ whole genome shotgun (WGS) entry which is preliminary data.</text>
</comment>
<dbReference type="FunCoup" id="A0A409WI04">
    <property type="interactions" value="119"/>
</dbReference>
<sequence length="469" mass="52083">MAYLRIAKDSKYSFLLESVIGGENVARYSFIGSDPLKVIKTGPGEEIQGDPMVALQRELALHQYVKIPEVPTFTGGAIGYVSYDCIQYFEPKTRCELKDPLHIPEAVFMLVDTLVIYDHIFQTLKVVSHVFIPKNFGAENLAFTYQTAVSKARRLAKVLLSGATPEPPQPPITLGNEGVSNVGKQGYEAFVTKLKEHIVKGDIIQAVPSQRLARPTSLHPFNAYRHLRQVNPSPYMFYLDCGDLQIVGASPETLCKVQKNVVFNHAIAGTIKRGKTPEEDEKLGAILLGSEKDRAEHIMLVDLARNDVNRVCQPKTVKVDHLMKLEKFSHVIHLTSQVSGTLREGQTRFDAFRSIFPAGTVSGAPKIKAIEIISSLEKERRGVYAGAVGRFDFASDEMDTCIAIRTMTFKDGVAYLQAGGGIVFDSVEEDEYIETVNKLGGNVRALDAAERYWHQMQRNQTAKPVVRNV</sequence>
<dbReference type="InterPro" id="IPR005801">
    <property type="entry name" value="ADC_synthase"/>
</dbReference>
<evidence type="ECO:0000256" key="7">
    <source>
        <dbReference type="ARBA" id="ARBA00023239"/>
    </source>
</evidence>
<dbReference type="GO" id="GO:0000162">
    <property type="term" value="P:L-tryptophan biosynthetic process"/>
    <property type="evidence" value="ECO:0007669"/>
    <property type="project" value="UniProtKB-UniPathway"/>
</dbReference>
<keyword evidence="5" id="KW-0822">Tryptophan biosynthesis</keyword>
<reference evidence="10 11" key="1">
    <citation type="journal article" date="2018" name="Evol. Lett.">
        <title>Horizontal gene cluster transfer increased hallucinogenic mushroom diversity.</title>
        <authorList>
            <person name="Reynolds H.T."/>
            <person name="Vijayakumar V."/>
            <person name="Gluck-Thaler E."/>
            <person name="Korotkin H.B."/>
            <person name="Matheny P.B."/>
            <person name="Slot J.C."/>
        </authorList>
    </citation>
    <scope>NUCLEOTIDE SEQUENCE [LARGE SCALE GENOMIC DNA]</scope>
    <source>
        <strain evidence="10 11">2629</strain>
    </source>
</reference>
<feature type="domain" description="Chorismate-utilising enzyme C-terminal" evidence="8">
    <location>
        <begin position="184"/>
        <end position="438"/>
    </location>
</feature>
<evidence type="ECO:0000256" key="6">
    <source>
        <dbReference type="ARBA" id="ARBA00023141"/>
    </source>
</evidence>
<dbReference type="InterPro" id="IPR005256">
    <property type="entry name" value="Anth_synth_I_PabB"/>
</dbReference>
<dbReference type="Pfam" id="PF00425">
    <property type="entry name" value="Chorismate_bind"/>
    <property type="match status" value="1"/>
</dbReference>
<evidence type="ECO:0000256" key="1">
    <source>
        <dbReference type="ARBA" id="ARBA00004873"/>
    </source>
</evidence>
<dbReference type="EMBL" id="NHTK01005474">
    <property type="protein sequence ID" value="PPQ78137.1"/>
    <property type="molecule type" value="Genomic_DNA"/>
</dbReference>
<comment type="pathway">
    <text evidence="1">Amino-acid biosynthesis; L-tryptophan biosynthesis; L-tryptophan from chorismate: step 1/5.</text>
</comment>
<dbReference type="PANTHER" id="PTHR11236">
    <property type="entry name" value="AMINOBENZOATE/ANTHRANILATE SYNTHASE"/>
    <property type="match status" value="1"/>
</dbReference>
<feature type="domain" description="Anthranilate synthase component I N-terminal" evidence="9">
    <location>
        <begin position="2"/>
        <end position="125"/>
    </location>
</feature>
<dbReference type="PRINTS" id="PR00095">
    <property type="entry name" value="ANTSNTHASEI"/>
</dbReference>
<dbReference type="STRING" id="181874.A0A409WI04"/>
<dbReference type="AlphaFoldDB" id="A0A409WI04"/>
<dbReference type="OrthoDB" id="1865897at2759"/>
<evidence type="ECO:0000313" key="11">
    <source>
        <dbReference type="Proteomes" id="UP000284842"/>
    </source>
</evidence>
<evidence type="ECO:0000256" key="4">
    <source>
        <dbReference type="ARBA" id="ARBA00022605"/>
    </source>
</evidence>
<dbReference type="GO" id="GO:0004049">
    <property type="term" value="F:anthranilate synthase activity"/>
    <property type="evidence" value="ECO:0007669"/>
    <property type="project" value="UniProtKB-EC"/>
</dbReference>
<dbReference type="PANTHER" id="PTHR11236:SF9">
    <property type="entry name" value="ANTHRANILATE SYNTHASE COMPONENT 1"/>
    <property type="match status" value="1"/>
</dbReference>
<protein>
    <recommendedName>
        <fullName evidence="3">anthranilate synthase</fullName>
        <ecNumber evidence="3">4.1.3.27</ecNumber>
    </recommendedName>
</protein>
<gene>
    <name evidence="10" type="ORF">CVT24_006422</name>
</gene>
<accession>A0A409WI04</accession>
<dbReference type="UniPathway" id="UPA00035">
    <property type="reaction ID" value="UER00040"/>
</dbReference>
<evidence type="ECO:0000256" key="3">
    <source>
        <dbReference type="ARBA" id="ARBA00012266"/>
    </source>
</evidence>